<dbReference type="PATRIC" id="fig|520762.4.peg.105"/>
<sequence>MTMMIGACTVELMMYEPNTLKEKRQIIKSLIGRIQSRFNASVAEVDMQDKWRSAVIGIACVSTTTKHAHQMIQSIIKFIEGDNRVEIIHYHIEIL</sequence>
<dbReference type="RefSeq" id="WP_330381997.1">
    <property type="nucleotide sequence ID" value="NZ_LOEE01000003.1"/>
</dbReference>
<evidence type="ECO:0000313" key="1">
    <source>
        <dbReference type="EMBL" id="KXG78934.1"/>
    </source>
</evidence>
<organism evidence="1 2">
    <name type="scientific">Thermotalea metallivorans</name>
    <dbReference type="NCBI Taxonomy" id="520762"/>
    <lineage>
        <taxon>Bacteria</taxon>
        <taxon>Bacillati</taxon>
        <taxon>Bacillota</taxon>
        <taxon>Clostridia</taxon>
        <taxon>Peptostreptococcales</taxon>
        <taxon>Thermotaleaceae</taxon>
        <taxon>Thermotalea</taxon>
    </lineage>
</organism>
<keyword evidence="2" id="KW-1185">Reference proteome</keyword>
<comment type="caution">
    <text evidence="1">The sequence shown here is derived from an EMBL/GenBank/DDBJ whole genome shotgun (WGS) entry which is preliminary data.</text>
</comment>
<dbReference type="STRING" id="520762.AN619_00940"/>
<protein>
    <recommendedName>
        <fullName evidence="3">DUF503 domain-containing protein</fullName>
    </recommendedName>
</protein>
<dbReference type="SUPFAM" id="SSF103007">
    <property type="entry name" value="Hypothetical protein TT1725"/>
    <property type="match status" value="1"/>
</dbReference>
<proteinExistence type="predicted"/>
<dbReference type="Proteomes" id="UP000070456">
    <property type="component" value="Unassembled WGS sequence"/>
</dbReference>
<gene>
    <name evidence="1" type="ORF">AN619_00940</name>
</gene>
<reference evidence="1 2" key="1">
    <citation type="submission" date="2015-12" db="EMBL/GenBank/DDBJ databases">
        <title>Draft genome sequence of the thermoanaerobe Thermotalea metallivorans, an isolate from the runoff channel of the Great Artesian Basin, Australia.</title>
        <authorList>
            <person name="Patel B.K."/>
        </authorList>
    </citation>
    <scope>NUCLEOTIDE SEQUENCE [LARGE SCALE GENOMIC DNA]</scope>
    <source>
        <strain evidence="1 2">B2-1</strain>
    </source>
</reference>
<evidence type="ECO:0000313" key="2">
    <source>
        <dbReference type="Proteomes" id="UP000070456"/>
    </source>
</evidence>
<dbReference type="AlphaFoldDB" id="A0A140LEF9"/>
<dbReference type="EMBL" id="LOEE01000003">
    <property type="protein sequence ID" value="KXG78934.1"/>
    <property type="molecule type" value="Genomic_DNA"/>
</dbReference>
<dbReference type="PANTHER" id="PTHR36441">
    <property type="entry name" value="HYPOTHETICAL CYTOSOLIC PROTEIN"/>
    <property type="match status" value="1"/>
</dbReference>
<dbReference type="InterPro" id="IPR036746">
    <property type="entry name" value="TT1725-like_sf"/>
</dbReference>
<accession>A0A140LEF9</accession>
<name>A0A140LEF9_9FIRM</name>
<dbReference type="InterPro" id="IPR007546">
    <property type="entry name" value="DUF503"/>
</dbReference>
<dbReference type="Pfam" id="PF04456">
    <property type="entry name" value="DUF503"/>
    <property type="match status" value="1"/>
</dbReference>
<dbReference type="Gene3D" id="3.30.70.1120">
    <property type="entry name" value="TT1725-like"/>
    <property type="match status" value="1"/>
</dbReference>
<dbReference type="PANTHER" id="PTHR36441:SF1">
    <property type="entry name" value="DUF503 DOMAIN-CONTAINING PROTEIN"/>
    <property type="match status" value="1"/>
</dbReference>
<evidence type="ECO:0008006" key="3">
    <source>
        <dbReference type="Google" id="ProtNLM"/>
    </source>
</evidence>